<dbReference type="HOGENOM" id="CLU_085786_3_0_1"/>
<organism evidence="1 2">
    <name type="scientific">Pisolithus microcarpus 441</name>
    <dbReference type="NCBI Taxonomy" id="765257"/>
    <lineage>
        <taxon>Eukaryota</taxon>
        <taxon>Fungi</taxon>
        <taxon>Dikarya</taxon>
        <taxon>Basidiomycota</taxon>
        <taxon>Agaricomycotina</taxon>
        <taxon>Agaricomycetes</taxon>
        <taxon>Agaricomycetidae</taxon>
        <taxon>Boletales</taxon>
        <taxon>Sclerodermatineae</taxon>
        <taxon>Pisolithaceae</taxon>
        <taxon>Pisolithus</taxon>
    </lineage>
</organism>
<evidence type="ECO:0000313" key="1">
    <source>
        <dbReference type="EMBL" id="KIK14302.1"/>
    </source>
</evidence>
<dbReference type="Proteomes" id="UP000054018">
    <property type="component" value="Unassembled WGS sequence"/>
</dbReference>
<dbReference type="STRING" id="765257.A0A0C9YVU6"/>
<dbReference type="EMBL" id="KN833945">
    <property type="protein sequence ID" value="KIK14302.1"/>
    <property type="molecule type" value="Genomic_DNA"/>
</dbReference>
<name>A0A0C9YVU6_9AGAM</name>
<keyword evidence="2" id="KW-1185">Reference proteome</keyword>
<evidence type="ECO:0000313" key="2">
    <source>
        <dbReference type="Proteomes" id="UP000054018"/>
    </source>
</evidence>
<reference evidence="1 2" key="1">
    <citation type="submission" date="2014-04" db="EMBL/GenBank/DDBJ databases">
        <authorList>
            <consortium name="DOE Joint Genome Institute"/>
            <person name="Kuo A."/>
            <person name="Kohler A."/>
            <person name="Costa M.D."/>
            <person name="Nagy L.G."/>
            <person name="Floudas D."/>
            <person name="Copeland A."/>
            <person name="Barry K.W."/>
            <person name="Cichocki N."/>
            <person name="Veneault-Fourrey C."/>
            <person name="LaButti K."/>
            <person name="Lindquist E.A."/>
            <person name="Lipzen A."/>
            <person name="Lundell T."/>
            <person name="Morin E."/>
            <person name="Murat C."/>
            <person name="Sun H."/>
            <person name="Tunlid A."/>
            <person name="Henrissat B."/>
            <person name="Grigoriev I.V."/>
            <person name="Hibbett D.S."/>
            <person name="Martin F."/>
            <person name="Nordberg H.P."/>
            <person name="Cantor M.N."/>
            <person name="Hua S.X."/>
        </authorList>
    </citation>
    <scope>NUCLEOTIDE SEQUENCE [LARGE SCALE GENOMIC DNA]</scope>
    <source>
        <strain evidence="1 2">441</strain>
    </source>
</reference>
<reference evidence="2" key="2">
    <citation type="submission" date="2015-01" db="EMBL/GenBank/DDBJ databases">
        <title>Evolutionary Origins and Diversification of the Mycorrhizal Mutualists.</title>
        <authorList>
            <consortium name="DOE Joint Genome Institute"/>
            <consortium name="Mycorrhizal Genomics Consortium"/>
            <person name="Kohler A."/>
            <person name="Kuo A."/>
            <person name="Nagy L.G."/>
            <person name="Floudas D."/>
            <person name="Copeland A."/>
            <person name="Barry K.W."/>
            <person name="Cichocki N."/>
            <person name="Veneault-Fourrey C."/>
            <person name="LaButti K."/>
            <person name="Lindquist E.A."/>
            <person name="Lipzen A."/>
            <person name="Lundell T."/>
            <person name="Morin E."/>
            <person name="Murat C."/>
            <person name="Riley R."/>
            <person name="Ohm R."/>
            <person name="Sun H."/>
            <person name="Tunlid A."/>
            <person name="Henrissat B."/>
            <person name="Grigoriev I.V."/>
            <person name="Hibbett D.S."/>
            <person name="Martin F."/>
        </authorList>
    </citation>
    <scope>NUCLEOTIDE SEQUENCE [LARGE SCALE GENOMIC DNA]</scope>
    <source>
        <strain evidence="2">441</strain>
    </source>
</reference>
<accession>A0A0C9YVU6</accession>
<protein>
    <submittedName>
        <fullName evidence="1">Uncharacterized protein</fullName>
    </submittedName>
</protein>
<dbReference type="AlphaFoldDB" id="A0A0C9YVU6"/>
<gene>
    <name evidence="1" type="ORF">PISMIDRAFT_688062</name>
</gene>
<sequence>MPLPATVIRRFQAVPPNPRETDFYGPYNKLLSYLFPPDSAFTVVPPQDLVDSSRLDFAVYHKTSLVFGLEVKTPTDLMYISSRKLADVHMRELLIDFGEECPIPTLHAVSAMGTRLCFYQLDTTNVAAEIVPRWIPQNSTRVIDTAPAERWDCDILDANGEQRLRAVVDEIKEACMNIPNA</sequence>
<proteinExistence type="predicted"/>
<dbReference type="OrthoDB" id="5362978at2759"/>